<evidence type="ECO:0000256" key="6">
    <source>
        <dbReference type="ARBA" id="ARBA00022490"/>
    </source>
</evidence>
<reference evidence="11" key="2">
    <citation type="submission" date="2021-09" db="EMBL/GenBank/DDBJ databases">
        <authorList>
            <person name="Jia N."/>
            <person name="Wang J."/>
            <person name="Shi W."/>
            <person name="Du L."/>
            <person name="Sun Y."/>
            <person name="Zhan W."/>
            <person name="Jiang J."/>
            <person name="Wang Q."/>
            <person name="Zhang B."/>
            <person name="Ji P."/>
            <person name="Sakyi L.B."/>
            <person name="Cui X."/>
            <person name="Yuan T."/>
            <person name="Jiang B."/>
            <person name="Yang W."/>
            <person name="Lam T.T.-Y."/>
            <person name="Chang Q."/>
            <person name="Ding S."/>
            <person name="Wang X."/>
            <person name="Zhu J."/>
            <person name="Ruan X."/>
            <person name="Zhao L."/>
            <person name="Wei J."/>
            <person name="Que T."/>
            <person name="Du C."/>
            <person name="Cheng J."/>
            <person name="Dai P."/>
            <person name="Han X."/>
            <person name="Huang E."/>
            <person name="Gao Y."/>
            <person name="Liu J."/>
            <person name="Shao H."/>
            <person name="Ye R."/>
            <person name="Li L."/>
            <person name="Wei W."/>
            <person name="Wang X."/>
            <person name="Wang C."/>
            <person name="Huo Q."/>
            <person name="Li W."/>
            <person name="Guo W."/>
            <person name="Chen H."/>
            <person name="Chen S."/>
            <person name="Zhou L."/>
            <person name="Zhou L."/>
            <person name="Ni X."/>
            <person name="Tian J."/>
            <person name="Zhou Y."/>
            <person name="Sheng Y."/>
            <person name="Liu T."/>
            <person name="Pan Y."/>
            <person name="Xia L."/>
            <person name="Li J."/>
            <person name="Zhao F."/>
            <person name="Cao W."/>
        </authorList>
    </citation>
    <scope>NUCLEOTIDE SEQUENCE</scope>
    <source>
        <strain evidence="11">Rmic-2018</strain>
        <tissue evidence="11">Larvae</tissue>
    </source>
</reference>
<evidence type="ECO:0000256" key="9">
    <source>
        <dbReference type="ARBA" id="ARBA00023212"/>
    </source>
</evidence>
<accession>A0A9J6D4U9</accession>
<dbReference type="GO" id="GO:0005813">
    <property type="term" value="C:centrosome"/>
    <property type="evidence" value="ECO:0007669"/>
    <property type="project" value="TreeGrafter"/>
</dbReference>
<keyword evidence="7" id="KW-0970">Cilium biogenesis/degradation</keyword>
<name>A0A9J6D4U9_RHIMP</name>
<gene>
    <name evidence="11" type="ORF">HPB51_010278</name>
</gene>
<evidence type="ECO:0000256" key="5">
    <source>
        <dbReference type="ARBA" id="ARBA00022015"/>
    </source>
</evidence>
<comment type="subcellular location">
    <subcellularLocation>
        <location evidence="2">Cytoplasm</location>
        <location evidence="2">Cytoskeleton</location>
        <location evidence="2">Cilium basal body</location>
    </subcellularLocation>
    <subcellularLocation>
        <location evidence="1">Cytoplasm</location>
        <location evidence="1">Cytoskeleton</location>
        <location evidence="1">Microtubule organizing center</location>
        <location evidence="1">Centrosome</location>
        <location evidence="1">Centriole</location>
    </subcellularLocation>
    <subcellularLocation>
        <location evidence="3">Cytoplasm</location>
        <location evidence="3">Cytoskeleton</location>
        <location evidence="3">Spindle</location>
    </subcellularLocation>
</comment>
<evidence type="ECO:0000313" key="11">
    <source>
        <dbReference type="EMBL" id="KAH8009088.1"/>
    </source>
</evidence>
<dbReference type="EMBL" id="JABSTU010000011">
    <property type="protein sequence ID" value="KAH8009088.1"/>
    <property type="molecule type" value="Genomic_DNA"/>
</dbReference>
<dbReference type="Proteomes" id="UP000821866">
    <property type="component" value="Chromosome 9"/>
</dbReference>
<reference evidence="11" key="1">
    <citation type="journal article" date="2020" name="Cell">
        <title>Large-Scale Comparative Analyses of Tick Genomes Elucidate Their Genetic Diversity and Vector Capacities.</title>
        <authorList>
            <consortium name="Tick Genome and Microbiome Consortium (TIGMIC)"/>
            <person name="Jia N."/>
            <person name="Wang J."/>
            <person name="Shi W."/>
            <person name="Du L."/>
            <person name="Sun Y."/>
            <person name="Zhan W."/>
            <person name="Jiang J.F."/>
            <person name="Wang Q."/>
            <person name="Zhang B."/>
            <person name="Ji P."/>
            <person name="Bell-Sakyi L."/>
            <person name="Cui X.M."/>
            <person name="Yuan T.T."/>
            <person name="Jiang B.G."/>
            <person name="Yang W.F."/>
            <person name="Lam T.T."/>
            <person name="Chang Q.C."/>
            <person name="Ding S.J."/>
            <person name="Wang X.J."/>
            <person name="Zhu J.G."/>
            <person name="Ruan X.D."/>
            <person name="Zhao L."/>
            <person name="Wei J.T."/>
            <person name="Ye R.Z."/>
            <person name="Que T.C."/>
            <person name="Du C.H."/>
            <person name="Zhou Y.H."/>
            <person name="Cheng J.X."/>
            <person name="Dai P.F."/>
            <person name="Guo W.B."/>
            <person name="Han X.H."/>
            <person name="Huang E.J."/>
            <person name="Li L.F."/>
            <person name="Wei W."/>
            <person name="Gao Y.C."/>
            <person name="Liu J.Z."/>
            <person name="Shao H.Z."/>
            <person name="Wang X."/>
            <person name="Wang C.C."/>
            <person name="Yang T.C."/>
            <person name="Huo Q.B."/>
            <person name="Li W."/>
            <person name="Chen H.Y."/>
            <person name="Chen S.E."/>
            <person name="Zhou L.G."/>
            <person name="Ni X.B."/>
            <person name="Tian J.H."/>
            <person name="Sheng Y."/>
            <person name="Liu T."/>
            <person name="Pan Y.S."/>
            <person name="Xia L.Y."/>
            <person name="Li J."/>
            <person name="Zhao F."/>
            <person name="Cao W.C."/>
        </authorList>
    </citation>
    <scope>NUCLEOTIDE SEQUENCE</scope>
    <source>
        <strain evidence="11">Rmic-2018</strain>
    </source>
</reference>
<dbReference type="GO" id="GO:0034454">
    <property type="term" value="P:microtubule anchoring at centrosome"/>
    <property type="evidence" value="ECO:0007669"/>
    <property type="project" value="TreeGrafter"/>
</dbReference>
<keyword evidence="12" id="KW-1185">Reference proteome</keyword>
<dbReference type="PANTHER" id="PTHR31539:SF1">
    <property type="entry name" value="CENTROSOMAL PROTEIN OF 19 KDA"/>
    <property type="match status" value="1"/>
</dbReference>
<evidence type="ECO:0000256" key="8">
    <source>
        <dbReference type="ARBA" id="ARBA00023069"/>
    </source>
</evidence>
<evidence type="ECO:0000256" key="10">
    <source>
        <dbReference type="ARBA" id="ARBA00023273"/>
    </source>
</evidence>
<comment type="similarity">
    <text evidence="4">Belongs to the CEP19 family.</text>
</comment>
<keyword evidence="9" id="KW-0206">Cytoskeleton</keyword>
<evidence type="ECO:0000256" key="3">
    <source>
        <dbReference type="ARBA" id="ARBA00004186"/>
    </source>
</evidence>
<dbReference type="GO" id="GO:0005814">
    <property type="term" value="C:centriole"/>
    <property type="evidence" value="ECO:0007669"/>
    <property type="project" value="UniProtKB-SubCell"/>
</dbReference>
<dbReference type="VEuPathDB" id="VectorBase:LOC119178404"/>
<protein>
    <recommendedName>
        <fullName evidence="5">Centrosomal protein of 19 kDa</fullName>
    </recommendedName>
</protein>
<organism evidence="11 12">
    <name type="scientific">Rhipicephalus microplus</name>
    <name type="common">Cattle tick</name>
    <name type="synonym">Boophilus microplus</name>
    <dbReference type="NCBI Taxonomy" id="6941"/>
    <lineage>
        <taxon>Eukaryota</taxon>
        <taxon>Metazoa</taxon>
        <taxon>Ecdysozoa</taxon>
        <taxon>Arthropoda</taxon>
        <taxon>Chelicerata</taxon>
        <taxon>Arachnida</taxon>
        <taxon>Acari</taxon>
        <taxon>Parasitiformes</taxon>
        <taxon>Ixodida</taxon>
        <taxon>Ixodoidea</taxon>
        <taxon>Ixodidae</taxon>
        <taxon>Rhipicephalinae</taxon>
        <taxon>Rhipicephalus</taxon>
        <taxon>Boophilus</taxon>
    </lineage>
</organism>
<keyword evidence="8" id="KW-0969">Cilium</keyword>
<evidence type="ECO:0000256" key="1">
    <source>
        <dbReference type="ARBA" id="ARBA00004114"/>
    </source>
</evidence>
<keyword evidence="10" id="KW-0966">Cell projection</keyword>
<dbReference type="GO" id="GO:0036064">
    <property type="term" value="C:ciliary basal body"/>
    <property type="evidence" value="ECO:0007669"/>
    <property type="project" value="TreeGrafter"/>
</dbReference>
<dbReference type="GO" id="GO:0000922">
    <property type="term" value="C:spindle pole"/>
    <property type="evidence" value="ECO:0007669"/>
    <property type="project" value="TreeGrafter"/>
</dbReference>
<dbReference type="AlphaFoldDB" id="A0A9J6D4U9"/>
<comment type="caution">
    <text evidence="11">The sequence shown here is derived from an EMBL/GenBank/DDBJ whole genome shotgun (WGS) entry which is preliminary data.</text>
</comment>
<evidence type="ECO:0000256" key="4">
    <source>
        <dbReference type="ARBA" id="ARBA00009371"/>
    </source>
</evidence>
<dbReference type="GO" id="GO:0097712">
    <property type="term" value="P:vesicle targeting, trans-Golgi to periciliary membrane compartment"/>
    <property type="evidence" value="ECO:0007669"/>
    <property type="project" value="TreeGrafter"/>
</dbReference>
<dbReference type="InterPro" id="IPR029412">
    <property type="entry name" value="CEP19"/>
</dbReference>
<keyword evidence="6" id="KW-0963">Cytoplasm</keyword>
<evidence type="ECO:0000313" key="12">
    <source>
        <dbReference type="Proteomes" id="UP000821866"/>
    </source>
</evidence>
<dbReference type="PANTHER" id="PTHR31539">
    <property type="entry name" value="CENTROSOMAL PROTEIN OF 19K CEP19"/>
    <property type="match status" value="1"/>
</dbReference>
<dbReference type="Pfam" id="PF14933">
    <property type="entry name" value="CEP19"/>
    <property type="match status" value="1"/>
</dbReference>
<evidence type="ECO:0000256" key="2">
    <source>
        <dbReference type="ARBA" id="ARBA00004120"/>
    </source>
</evidence>
<sequence length="268" mass="29880">MTSTEITIKSVGVRLNSPAVVVVYETGSGTLHKRTMPVRGLFENSDVKSVAEALRDRHSAVLSAAPLIQVEKMLRILQENMKGVGSLQECLDKVNQEFTVNPNEDLNKLDDETLRRKKDMMSISFEKSRKKPGDPDFQYDVEEDFDVEAAIETSGWDSDKSGEFCCASLRRSPPHHLCPKKTQCGSEICVRTGWAQLRALGHDVCDGFVSPTTRVTHHTHEFTVVGLLTDESTQGPCSHLKQQHTSKAIVVQWDWSNGVLVLVVEEET</sequence>
<proteinExistence type="inferred from homology"/>
<evidence type="ECO:0000256" key="7">
    <source>
        <dbReference type="ARBA" id="ARBA00022794"/>
    </source>
</evidence>